<accession>A0ABQ8UJ60</accession>
<proteinExistence type="predicted"/>
<evidence type="ECO:0000313" key="2">
    <source>
        <dbReference type="Proteomes" id="UP001141327"/>
    </source>
</evidence>
<name>A0ABQ8UJ60_9EUKA</name>
<evidence type="ECO:0000313" key="1">
    <source>
        <dbReference type="EMBL" id="KAJ4458843.1"/>
    </source>
</evidence>
<dbReference type="Proteomes" id="UP001141327">
    <property type="component" value="Unassembled WGS sequence"/>
</dbReference>
<dbReference type="EMBL" id="JAPMOS010000025">
    <property type="protein sequence ID" value="KAJ4458843.1"/>
    <property type="molecule type" value="Genomic_DNA"/>
</dbReference>
<gene>
    <name evidence="1" type="ORF">PAPYR_5370</name>
</gene>
<keyword evidence="2" id="KW-1185">Reference proteome</keyword>
<comment type="caution">
    <text evidence="1">The sequence shown here is derived from an EMBL/GenBank/DDBJ whole genome shotgun (WGS) entry which is preliminary data.</text>
</comment>
<organism evidence="1 2">
    <name type="scientific">Paratrimastix pyriformis</name>
    <dbReference type="NCBI Taxonomy" id="342808"/>
    <lineage>
        <taxon>Eukaryota</taxon>
        <taxon>Metamonada</taxon>
        <taxon>Preaxostyla</taxon>
        <taxon>Paratrimastigidae</taxon>
        <taxon>Paratrimastix</taxon>
    </lineage>
</organism>
<dbReference type="SUPFAM" id="SSF52047">
    <property type="entry name" value="RNI-like"/>
    <property type="match status" value="1"/>
</dbReference>
<protein>
    <submittedName>
        <fullName evidence="1">Uncharacterized protein</fullName>
    </submittedName>
</protein>
<dbReference type="InterPro" id="IPR032675">
    <property type="entry name" value="LRR_dom_sf"/>
</dbReference>
<reference evidence="1" key="1">
    <citation type="journal article" date="2022" name="bioRxiv">
        <title>Genomics of Preaxostyla Flagellates Illuminates Evolutionary Transitions and the Path Towards Mitochondrial Loss.</title>
        <authorList>
            <person name="Novak L.V.F."/>
            <person name="Treitli S.C."/>
            <person name="Pyrih J."/>
            <person name="Halakuc P."/>
            <person name="Pipaliya S.V."/>
            <person name="Vacek V."/>
            <person name="Brzon O."/>
            <person name="Soukal P."/>
            <person name="Eme L."/>
            <person name="Dacks J.B."/>
            <person name="Karnkowska A."/>
            <person name="Elias M."/>
            <person name="Hampl V."/>
        </authorList>
    </citation>
    <scope>NUCLEOTIDE SEQUENCE</scope>
    <source>
        <strain evidence="1">RCP-MX</strain>
    </source>
</reference>
<dbReference type="Gene3D" id="3.80.10.10">
    <property type="entry name" value="Ribonuclease Inhibitor"/>
    <property type="match status" value="1"/>
</dbReference>
<sequence>MFSDSFPEDLITVVATQCRSISTYILLISLSRKFRHAALGKAHFLCFSTGEEDEVDDGQLALTSLPSPETYTALIRPCHFLEEVEFSRLGVLRNPSPEEAGWVDKAFRHHDYLHSLVIPCLKGIDLHQICRIFVHCSRLEIVRISSADKVDLVPTDLFVALGGLAGLREFVWDLNTGTKTVSFDPLAAACPTLQRVSLKGNSCEGVIEQLPFLESFASDGFVDIAPESLAPCSSNLRTFEMPLCTPRRFLVQAALYPRLATLTLDMGSIRFSDFALIGALSQLRRLTMNNVRDCYVHPLGQMVAGMSQLRALTLATTSLVPWEGLERLLPLVEGLEEVELLGFWHTPLISLAIRGPRMRLLRLQCGRTSVCRVAGPCLRLLELGPDVFEAVLDCPALEVSSALPHFVCCHPARGPLSNPGVARDRPLAALLAAAGPNLREVAGLTLFEWPLLERLCACPELVALRALRVVTDALGPSLSLRLGPRVERAEVDLSTDEFDRLELAGPAVRSVRLRVLDPARIDLGSCPWLAHLRVHRRVGGAGRLEELVLHPEAAMRTLSVANCPRLRLGPLLGPTLRALHVEAAPTEPFDVTPIGPLLADGLALPCLRVLDLVGFVGDALTIRLRRLGSLRLATRNLGQLELWAPPLWRLSLMDCPALKDIVVPGDFGQCLTENESPYNLRRKLNKARRTVARTYGQ</sequence>